<dbReference type="SUPFAM" id="SSF51735">
    <property type="entry name" value="NAD(P)-binding Rossmann-fold domains"/>
    <property type="match status" value="1"/>
</dbReference>
<dbReference type="InterPro" id="IPR020904">
    <property type="entry name" value="Sc_DH/Rdtase_CS"/>
</dbReference>
<gene>
    <name evidence="5" type="ORF">MRSR164_11760</name>
</gene>
<evidence type="ECO:0000256" key="3">
    <source>
        <dbReference type="RuleBase" id="RU000363"/>
    </source>
</evidence>
<protein>
    <submittedName>
        <fullName evidence="5">Acetoin dehydrogenase</fullName>
    </submittedName>
</protein>
<dbReference type="InterPro" id="IPR036291">
    <property type="entry name" value="NAD(P)-bd_dom_sf"/>
</dbReference>
<evidence type="ECO:0000259" key="4">
    <source>
        <dbReference type="SMART" id="SM00822"/>
    </source>
</evidence>
<accession>A0ABU7TAT1</accession>
<comment type="similarity">
    <text evidence="1 3">Belongs to the short-chain dehydrogenases/reductases (SDR) family.</text>
</comment>
<keyword evidence="6" id="KW-1185">Reference proteome</keyword>
<dbReference type="EMBL" id="MLBY01000004">
    <property type="protein sequence ID" value="MEE7457433.1"/>
    <property type="molecule type" value="Genomic_DNA"/>
</dbReference>
<dbReference type="InterPro" id="IPR002347">
    <property type="entry name" value="SDR_fam"/>
</dbReference>
<evidence type="ECO:0000256" key="1">
    <source>
        <dbReference type="ARBA" id="ARBA00006484"/>
    </source>
</evidence>
<comment type="caution">
    <text evidence="5">The sequence shown here is derived from an EMBL/GenBank/DDBJ whole genome shotgun (WGS) entry which is preliminary data.</text>
</comment>
<dbReference type="PROSITE" id="PS00061">
    <property type="entry name" value="ADH_SHORT"/>
    <property type="match status" value="1"/>
</dbReference>
<dbReference type="Gene3D" id="3.40.50.720">
    <property type="entry name" value="NAD(P)-binding Rossmann-like Domain"/>
    <property type="match status" value="1"/>
</dbReference>
<name>A0ABU7TAT1_9HYPH</name>
<dbReference type="Proteomes" id="UP001349262">
    <property type="component" value="Unassembled WGS sequence"/>
</dbReference>
<dbReference type="PANTHER" id="PTHR44196:SF1">
    <property type="entry name" value="DEHYDROGENASE_REDUCTASE SDR FAMILY MEMBER 7B"/>
    <property type="match status" value="1"/>
</dbReference>
<dbReference type="Pfam" id="PF00106">
    <property type="entry name" value="adh_short"/>
    <property type="match status" value="1"/>
</dbReference>
<evidence type="ECO:0000256" key="2">
    <source>
        <dbReference type="ARBA" id="ARBA00023002"/>
    </source>
</evidence>
<dbReference type="PRINTS" id="PR00080">
    <property type="entry name" value="SDRFAMILY"/>
</dbReference>
<dbReference type="PANTHER" id="PTHR44196">
    <property type="entry name" value="DEHYDROGENASE/REDUCTASE SDR FAMILY MEMBER 7B"/>
    <property type="match status" value="1"/>
</dbReference>
<dbReference type="PRINTS" id="PR00081">
    <property type="entry name" value="GDHRDH"/>
</dbReference>
<evidence type="ECO:0000313" key="6">
    <source>
        <dbReference type="Proteomes" id="UP001349262"/>
    </source>
</evidence>
<keyword evidence="2" id="KW-0560">Oxidoreductase</keyword>
<sequence>MARRFVLGGKTALLTGAASGIGAALAPVLAGRGCALALADRDAEGLAATARTARAAGVEVSEHVLDLADRAALLALPEAVRARHGGLQLLINNAGVALGGRFEDTDPADIDWLMDVNLHAVMRLTHACLPLLRAEAEAQIVNLSSVFGIIAPAGQAAYAASKFAVRGFTEALRHEVEGTGLGVTLVHPGGVATAIARNARTPRHLDAREAAEGLAAFERLLTLRPETAAEAILRGIEVRAPRIVIGADARRALLIQRLLPVRYWSLIRRAVRDR</sequence>
<organism evidence="5 6">
    <name type="scientific">Methylobacterium radiotolerans</name>
    <dbReference type="NCBI Taxonomy" id="31998"/>
    <lineage>
        <taxon>Bacteria</taxon>
        <taxon>Pseudomonadati</taxon>
        <taxon>Pseudomonadota</taxon>
        <taxon>Alphaproteobacteria</taxon>
        <taxon>Hyphomicrobiales</taxon>
        <taxon>Methylobacteriaceae</taxon>
        <taxon>Methylobacterium</taxon>
    </lineage>
</organism>
<feature type="domain" description="Ketoreductase" evidence="4">
    <location>
        <begin position="10"/>
        <end position="194"/>
    </location>
</feature>
<evidence type="ECO:0000313" key="5">
    <source>
        <dbReference type="EMBL" id="MEE7457433.1"/>
    </source>
</evidence>
<reference evidence="5 6" key="1">
    <citation type="journal article" date="2012" name="Genet. Mol. Biol.">
        <title>Analysis of 16S rRNA and mxaF genes revealing insights into Methylobacterium niche-specific plant association.</title>
        <authorList>
            <person name="Dourado M.N."/>
            <person name="Andreote F.D."/>
            <person name="Dini-Andreote F."/>
            <person name="Conti R."/>
            <person name="Araujo J.M."/>
            <person name="Araujo W.L."/>
        </authorList>
    </citation>
    <scope>NUCLEOTIDE SEQUENCE [LARGE SCALE GENOMIC DNA]</scope>
    <source>
        <strain evidence="5 6">SR1.6/4</strain>
    </source>
</reference>
<proteinExistence type="inferred from homology"/>
<dbReference type="InterPro" id="IPR057326">
    <property type="entry name" value="KR_dom"/>
</dbReference>
<dbReference type="SMART" id="SM00822">
    <property type="entry name" value="PKS_KR"/>
    <property type="match status" value="1"/>
</dbReference>